<name>A0A2D2DQP9_9BURK</name>
<dbReference type="Proteomes" id="UP000229897">
    <property type="component" value="Chromosome"/>
</dbReference>
<evidence type="ECO:0000256" key="1">
    <source>
        <dbReference type="ARBA" id="ARBA00001210"/>
    </source>
</evidence>
<dbReference type="Pfam" id="PF01874">
    <property type="entry name" value="CitG"/>
    <property type="match status" value="1"/>
</dbReference>
<dbReference type="EMBL" id="CP024608">
    <property type="protein sequence ID" value="ATQ77298.1"/>
    <property type="molecule type" value="Genomic_DNA"/>
</dbReference>
<dbReference type="AlphaFoldDB" id="A0A2D2DQP9"/>
<accession>A0A2D2DQP9</accession>
<evidence type="ECO:0000256" key="5">
    <source>
        <dbReference type="HAMAP-Rule" id="MF_01883"/>
    </source>
</evidence>
<proteinExistence type="inferred from homology"/>
<evidence type="ECO:0000256" key="4">
    <source>
        <dbReference type="ARBA" id="ARBA00022840"/>
    </source>
</evidence>
<dbReference type="InterPro" id="IPR002736">
    <property type="entry name" value="CitG"/>
</dbReference>
<evidence type="ECO:0000313" key="6">
    <source>
        <dbReference type="EMBL" id="ATQ77298.1"/>
    </source>
</evidence>
<keyword evidence="2 5" id="KW-0808">Transferase</keyword>
<dbReference type="GO" id="GO:0046917">
    <property type="term" value="F:triphosphoribosyl-dephospho-CoA synthase activity"/>
    <property type="evidence" value="ECO:0007669"/>
    <property type="project" value="UniProtKB-UniRule"/>
</dbReference>
<dbReference type="KEGG" id="mass:CR152_24350"/>
<gene>
    <name evidence="5 6" type="primary">mdcB</name>
    <name evidence="6" type="ORF">CR152_24350</name>
</gene>
<comment type="function">
    <text evidence="5">Involved in the formation of 2-(5''-phosphoribosyl)-3'-dephosphocoenzyme-A, the prosthetic group of the acyl-carrier protein of the malonate decarboxylase.</text>
</comment>
<dbReference type="OrthoDB" id="114886at2"/>
<evidence type="ECO:0000256" key="3">
    <source>
        <dbReference type="ARBA" id="ARBA00022741"/>
    </source>
</evidence>
<organism evidence="6 7">
    <name type="scientific">Massilia violaceinigra</name>
    <dbReference type="NCBI Taxonomy" id="2045208"/>
    <lineage>
        <taxon>Bacteria</taxon>
        <taxon>Pseudomonadati</taxon>
        <taxon>Pseudomonadota</taxon>
        <taxon>Betaproteobacteria</taxon>
        <taxon>Burkholderiales</taxon>
        <taxon>Oxalobacteraceae</taxon>
        <taxon>Telluria group</taxon>
        <taxon>Massilia</taxon>
    </lineage>
</organism>
<comment type="similarity">
    <text evidence="5">Belongs to the CitG/MdcB family.</text>
</comment>
<dbReference type="GO" id="GO:0051191">
    <property type="term" value="P:prosthetic group biosynthetic process"/>
    <property type="evidence" value="ECO:0007669"/>
    <property type="project" value="TreeGrafter"/>
</dbReference>
<keyword evidence="4 5" id="KW-0067">ATP-binding</keyword>
<comment type="catalytic activity">
    <reaction evidence="1 5">
        <text>3'-dephospho-CoA + ATP = 2'-(5''-triphospho-alpha-D-ribosyl)-3'-dephospho-CoA + adenine</text>
        <dbReference type="Rhea" id="RHEA:15117"/>
        <dbReference type="ChEBI" id="CHEBI:16708"/>
        <dbReference type="ChEBI" id="CHEBI:30616"/>
        <dbReference type="ChEBI" id="CHEBI:57328"/>
        <dbReference type="ChEBI" id="CHEBI:61378"/>
        <dbReference type="EC" id="2.4.2.52"/>
    </reaction>
</comment>
<protein>
    <recommendedName>
        <fullName evidence="5">Probable 2-(5''-triphosphoribosyl)-3'-dephosphocoenzyme-A synthase</fullName>
        <shortName evidence="5">2-(5''-triphosphoribosyl)-3'-dephospho-CoA synthase</shortName>
        <ecNumber evidence="5">2.4.2.52</ecNumber>
    </recommendedName>
</protein>
<keyword evidence="3 5" id="KW-0547">Nucleotide-binding</keyword>
<dbReference type="NCBIfam" id="TIGR03132">
    <property type="entry name" value="malonate_mdcB"/>
    <property type="match status" value="1"/>
</dbReference>
<keyword evidence="7" id="KW-1185">Reference proteome</keyword>
<evidence type="ECO:0000256" key="2">
    <source>
        <dbReference type="ARBA" id="ARBA00022679"/>
    </source>
</evidence>
<dbReference type="PANTHER" id="PTHR30201:SF2">
    <property type="entry name" value="2-(5''-TRIPHOSPHORIBOSYL)-3'-DEPHOSPHOCOENZYME-A SYNTHASE"/>
    <property type="match status" value="1"/>
</dbReference>
<reference evidence="6" key="1">
    <citation type="submission" date="2017-10" db="EMBL/GenBank/DDBJ databases">
        <title>Massilia psychrophilum sp. nov., a novel purple-pigmented bacterium isolated from Tianshan glacier, Xinjiang Municipality, China.</title>
        <authorList>
            <person name="Wang H."/>
        </authorList>
    </citation>
    <scope>NUCLEOTIDE SEQUENCE [LARGE SCALE GENOMIC DNA]</scope>
    <source>
        <strain evidence="6">B2</strain>
    </source>
</reference>
<dbReference type="HAMAP" id="MF_01883">
    <property type="entry name" value="MdcB"/>
    <property type="match status" value="1"/>
</dbReference>
<dbReference type="PANTHER" id="PTHR30201">
    <property type="entry name" value="TRIPHOSPHORIBOSYL-DEPHOSPHO-COA SYNTHASE"/>
    <property type="match status" value="1"/>
</dbReference>
<dbReference type="GO" id="GO:0005524">
    <property type="term" value="F:ATP binding"/>
    <property type="evidence" value="ECO:0007669"/>
    <property type="project" value="UniProtKB-KW"/>
</dbReference>
<dbReference type="Gene3D" id="1.10.4200.10">
    <property type="entry name" value="Triphosphoribosyl-dephospho-CoA protein"/>
    <property type="match status" value="1"/>
</dbReference>
<dbReference type="EC" id="2.4.2.52" evidence="5"/>
<dbReference type="InterPro" id="IPR017555">
    <property type="entry name" value="TriPribosyl-deP-CoA_syn"/>
</dbReference>
<sequence length="291" mass="30860">MMDTLSPATRIVDVRRSGRRAARLAIASLYAELALYPKPGLVSLVDNGSHTDMNALTFMRSLFSLRHYFRLIFQAGCNDAPFATLKRLGIEAEERMLRATGGVNTHRGAIFSIGLLCAAAGRACAHGGEMTAAALQSHLRAGWGKELANHVAPVNERSHGLSAAALHGASGARHEAADGLPSVFRTGLGALRRTLAEGRGPRQARIDALFALMMHVSDTNVVHRGGPQGAAFVRIQASAFRHAGGTASNGWEAHALAIHRAFVERNLSPGGAADLLAASCFVHALTAEHER</sequence>
<evidence type="ECO:0000313" key="7">
    <source>
        <dbReference type="Proteomes" id="UP000229897"/>
    </source>
</evidence>